<gene>
    <name evidence="2" type="ORF">GGR27_002816</name>
</gene>
<name>A0ABX0XEU2_9BACT</name>
<evidence type="ECO:0000256" key="1">
    <source>
        <dbReference type="SAM" id="Phobius"/>
    </source>
</evidence>
<keyword evidence="3" id="KW-1185">Reference proteome</keyword>
<protein>
    <recommendedName>
        <fullName evidence="4">SPOR domain-containing protein</fullName>
    </recommendedName>
</protein>
<organism evidence="2 3">
    <name type="scientific">Neolewinella antarctica</name>
    <dbReference type="NCBI Taxonomy" id="442734"/>
    <lineage>
        <taxon>Bacteria</taxon>
        <taxon>Pseudomonadati</taxon>
        <taxon>Bacteroidota</taxon>
        <taxon>Saprospiria</taxon>
        <taxon>Saprospirales</taxon>
        <taxon>Lewinellaceae</taxon>
        <taxon>Neolewinella</taxon>
    </lineage>
</organism>
<evidence type="ECO:0000313" key="2">
    <source>
        <dbReference type="EMBL" id="NJC27303.1"/>
    </source>
</evidence>
<keyword evidence="1" id="KW-0472">Membrane</keyword>
<keyword evidence="1" id="KW-1133">Transmembrane helix</keyword>
<proteinExistence type="predicted"/>
<dbReference type="Proteomes" id="UP000770785">
    <property type="component" value="Unassembled WGS sequence"/>
</dbReference>
<keyword evidence="1" id="KW-0812">Transmembrane</keyword>
<comment type="caution">
    <text evidence="2">The sequence shown here is derived from an EMBL/GenBank/DDBJ whole genome shotgun (WGS) entry which is preliminary data.</text>
</comment>
<accession>A0ABX0XEU2</accession>
<evidence type="ECO:0000313" key="3">
    <source>
        <dbReference type="Proteomes" id="UP000770785"/>
    </source>
</evidence>
<reference evidence="2 3" key="1">
    <citation type="submission" date="2020-03" db="EMBL/GenBank/DDBJ databases">
        <title>Genomic Encyclopedia of Type Strains, Phase IV (KMG-IV): sequencing the most valuable type-strain genomes for metagenomic binning, comparative biology and taxonomic classification.</title>
        <authorList>
            <person name="Goeker M."/>
        </authorList>
    </citation>
    <scope>NUCLEOTIDE SEQUENCE [LARGE SCALE GENOMIC DNA]</scope>
    <source>
        <strain evidence="2 3">DSM 105096</strain>
    </source>
</reference>
<feature type="transmembrane region" description="Helical" evidence="1">
    <location>
        <begin position="240"/>
        <end position="258"/>
    </location>
</feature>
<feature type="transmembrane region" description="Helical" evidence="1">
    <location>
        <begin position="82"/>
        <end position="104"/>
    </location>
</feature>
<dbReference type="EMBL" id="JAATJH010000004">
    <property type="protein sequence ID" value="NJC27303.1"/>
    <property type="molecule type" value="Genomic_DNA"/>
</dbReference>
<evidence type="ECO:0008006" key="4">
    <source>
        <dbReference type="Google" id="ProtNLM"/>
    </source>
</evidence>
<sequence>MPEKPMTERFVQDTVAARLNKQYYKRAPAYVATEAYTKLKRADVFLAFMRARKRPYVVVVEAKSRTTIHQLKLKDDPGKLRWTGRILTLIPLALLSGTLGYQWYFNAVNTLLLITLFLLGSAIITAVIKWLELSRLKSISVIDQLGRYPANEQWIAIGEDTFVKPEEYRALLRQCKKSRIGLIVVTRSGRLRLKAEPAPKHTFNNYLDRYGKEKDILKAIDKSSDYGPTPPERKKQRRQLFNIFLMLGFVGVLSLTVYDENVAPIVSDPFMEGAFDGLPESPVEDELVTIGRTPLDCASFTVEQRSFIVVDGLLNRGRAAERVGELVAKGFINLSTVPTECLNSWPETGNLAVWTGTFYPDRPSAKAAAEVLRQKIETAGLSAKEVRIVKVRPG</sequence>
<feature type="transmembrane region" description="Helical" evidence="1">
    <location>
        <begin position="110"/>
        <end position="131"/>
    </location>
</feature>
<dbReference type="RefSeq" id="WP_168038262.1">
    <property type="nucleotide sequence ID" value="NZ_JAATJH010000004.1"/>
</dbReference>